<evidence type="ECO:0000256" key="8">
    <source>
        <dbReference type="ARBA" id="ARBA00048668"/>
    </source>
</evidence>
<dbReference type="InterPro" id="IPR040727">
    <property type="entry name" value="NAPRTase_N"/>
</dbReference>
<dbReference type="Gene3D" id="3.20.140.10">
    <property type="entry name" value="nicotinate phosphoribosyltransferase"/>
    <property type="match status" value="1"/>
</dbReference>
<keyword evidence="4" id="KW-0597">Phosphoprotein</keyword>
<evidence type="ECO:0000256" key="2">
    <source>
        <dbReference type="ARBA" id="ARBA00010897"/>
    </source>
</evidence>
<comment type="catalytic activity">
    <reaction evidence="8 9">
        <text>5-phospho-alpha-D-ribose 1-diphosphate + nicotinate + ATP + H2O = nicotinate beta-D-ribonucleotide + ADP + phosphate + diphosphate</text>
        <dbReference type="Rhea" id="RHEA:36163"/>
        <dbReference type="ChEBI" id="CHEBI:15377"/>
        <dbReference type="ChEBI" id="CHEBI:30616"/>
        <dbReference type="ChEBI" id="CHEBI:32544"/>
        <dbReference type="ChEBI" id="CHEBI:33019"/>
        <dbReference type="ChEBI" id="CHEBI:43474"/>
        <dbReference type="ChEBI" id="CHEBI:57502"/>
        <dbReference type="ChEBI" id="CHEBI:58017"/>
        <dbReference type="ChEBI" id="CHEBI:456216"/>
        <dbReference type="EC" id="6.3.4.21"/>
    </reaction>
</comment>
<dbReference type="Pfam" id="PF04095">
    <property type="entry name" value="NAPRTase"/>
    <property type="match status" value="1"/>
</dbReference>
<reference evidence="13" key="1">
    <citation type="submission" date="2016-10" db="EMBL/GenBank/DDBJ databases">
        <authorList>
            <person name="Varghese N."/>
            <person name="Submissions S."/>
        </authorList>
    </citation>
    <scope>NUCLEOTIDE SEQUENCE [LARGE SCALE GENOMIC DNA]</scope>
    <source>
        <strain evidence="13">LMG 26031</strain>
    </source>
</reference>
<dbReference type="AlphaFoldDB" id="A0A1H6YTL6"/>
<evidence type="ECO:0000256" key="9">
    <source>
        <dbReference type="RuleBase" id="RU365100"/>
    </source>
</evidence>
<dbReference type="InterPro" id="IPR007229">
    <property type="entry name" value="Nic_PRibTrfase-Fam"/>
</dbReference>
<keyword evidence="7 9" id="KW-0808">Transferase</keyword>
<dbReference type="GO" id="GO:0034355">
    <property type="term" value="P:NAD+ biosynthetic process via the salvage pathway"/>
    <property type="evidence" value="ECO:0007669"/>
    <property type="project" value="TreeGrafter"/>
</dbReference>
<dbReference type="GO" id="GO:0004516">
    <property type="term" value="F:nicotinate phosphoribosyltransferase activity"/>
    <property type="evidence" value="ECO:0007669"/>
    <property type="project" value="UniProtKB-UniRule"/>
</dbReference>
<sequence length="459" mass="49987">MPISDTAGVPSCDGALLTDLYELTMLQAYFERGMNGLAVFELFVRTLPPQRNFLVAAGLEQAIGYLTALHLRDDERDWLHRSGRFTPAFIASLADLHFTGDVLAMPEGTVCFPNEPLLQIAAPLREAQLVESRLLNLLHYQTLVASKAARCVQAAADKPVIDFGLRRAHGAEAALLSARASYLAGFAGTATVSANVSFGIPLFGTMAHSFIQVHDDELDAFEAFARAQANNTLLIDTYDTEAAASKVVALAHRLRTDGIEIRGVRIDSGDLGEHARRVRAILDAGGLRQTQIFASGNLDEYRLEALQQQGAPIDGYGVGTHVGTSADAPYLDCVYKLQEYAGRARRKRSEHKATWPGRKQVYRYVDESGRLLHDVLTLATDQQDGVALLSPVIQAGQRIQPPVPLDQARVYCKAQIEALPAALRAMNGTRPYAVTVAEPLRALTREVDRSTMPATAANR</sequence>
<comment type="function">
    <text evidence="9">Catalyzes the first step in the biosynthesis of NAD from nicotinic acid, the ATP-dependent synthesis of beta-nicotinate D-ribonucleotide from nicotinate and 5-phospho-D-ribose 1-phosphate.</text>
</comment>
<dbReference type="NCBIfam" id="NF006696">
    <property type="entry name" value="PRK09243.1-3"/>
    <property type="match status" value="1"/>
</dbReference>
<dbReference type="PANTHER" id="PTHR11098:SF1">
    <property type="entry name" value="NICOTINATE PHOSPHORIBOSYLTRANSFERASE"/>
    <property type="match status" value="1"/>
</dbReference>
<evidence type="ECO:0000313" key="12">
    <source>
        <dbReference type="EMBL" id="SEJ40085.1"/>
    </source>
</evidence>
<dbReference type="SUPFAM" id="SSF54675">
    <property type="entry name" value="Nicotinate/Quinolinate PRTase N-terminal domain-like"/>
    <property type="match status" value="1"/>
</dbReference>
<dbReference type="UniPathway" id="UPA00253">
    <property type="reaction ID" value="UER00457"/>
</dbReference>
<keyword evidence="5 9" id="KW-0436">Ligase</keyword>
<dbReference type="FunFam" id="3.20.20.70:FF:000076">
    <property type="entry name" value="Nicotinate phosphoribosyltransferase"/>
    <property type="match status" value="1"/>
</dbReference>
<dbReference type="PIRSF" id="PIRSF000484">
    <property type="entry name" value="NAPRT"/>
    <property type="match status" value="1"/>
</dbReference>
<dbReference type="InterPro" id="IPR041525">
    <property type="entry name" value="N/Namide_PRibTrfase"/>
</dbReference>
<dbReference type="SUPFAM" id="SSF51690">
    <property type="entry name" value="Nicotinate/Quinolinate PRTase C-terminal domain-like"/>
    <property type="match status" value="1"/>
</dbReference>
<evidence type="ECO:0000256" key="5">
    <source>
        <dbReference type="ARBA" id="ARBA00022598"/>
    </source>
</evidence>
<dbReference type="InterPro" id="IPR013785">
    <property type="entry name" value="Aldolase_TIM"/>
</dbReference>
<keyword evidence="12" id="KW-0328">Glycosyltransferase</keyword>
<dbReference type="NCBIfam" id="TIGR01513">
    <property type="entry name" value="NAPRTase_put"/>
    <property type="match status" value="1"/>
</dbReference>
<dbReference type="Proteomes" id="UP000198866">
    <property type="component" value="Unassembled WGS sequence"/>
</dbReference>
<proteinExistence type="inferred from homology"/>
<evidence type="ECO:0000313" key="13">
    <source>
        <dbReference type="Proteomes" id="UP000198866"/>
    </source>
</evidence>
<keyword evidence="13" id="KW-1185">Reference proteome</keyword>
<evidence type="ECO:0000256" key="4">
    <source>
        <dbReference type="ARBA" id="ARBA00022553"/>
    </source>
</evidence>
<accession>A0A1H6YTL6</accession>
<evidence type="ECO:0000259" key="11">
    <source>
        <dbReference type="Pfam" id="PF17767"/>
    </source>
</evidence>
<dbReference type="Pfam" id="PF17767">
    <property type="entry name" value="NAPRTase_N"/>
    <property type="match status" value="1"/>
</dbReference>
<dbReference type="EC" id="6.3.4.21" evidence="3 9"/>
<dbReference type="NCBIfam" id="NF009131">
    <property type="entry name" value="PRK12484.1"/>
    <property type="match status" value="1"/>
</dbReference>
<feature type="domain" description="Nicotinate phosphoribosyltransferase N-terminal" evidence="11">
    <location>
        <begin position="16"/>
        <end position="138"/>
    </location>
</feature>
<dbReference type="STRING" id="667676.SAMN05192539_1010116"/>
<dbReference type="OrthoDB" id="9771406at2"/>
<dbReference type="PANTHER" id="PTHR11098">
    <property type="entry name" value="NICOTINATE PHOSPHORIBOSYLTRANSFERASE"/>
    <property type="match status" value="1"/>
</dbReference>
<dbReference type="EMBL" id="FNYE01000010">
    <property type="protein sequence ID" value="SEJ40085.1"/>
    <property type="molecule type" value="Genomic_DNA"/>
</dbReference>
<dbReference type="InterPro" id="IPR006405">
    <property type="entry name" value="Nic_PRibTrfase_pncB"/>
</dbReference>
<organism evidence="12 13">
    <name type="scientific">Paraburkholderia diazotrophica</name>
    <dbReference type="NCBI Taxonomy" id="667676"/>
    <lineage>
        <taxon>Bacteria</taxon>
        <taxon>Pseudomonadati</taxon>
        <taxon>Pseudomonadota</taxon>
        <taxon>Betaproteobacteria</taxon>
        <taxon>Burkholderiales</taxon>
        <taxon>Burkholderiaceae</taxon>
        <taxon>Paraburkholderia</taxon>
    </lineage>
</organism>
<dbReference type="Gene3D" id="3.20.20.70">
    <property type="entry name" value="Aldolase class I"/>
    <property type="match status" value="1"/>
</dbReference>
<evidence type="ECO:0000256" key="3">
    <source>
        <dbReference type="ARBA" id="ARBA00013236"/>
    </source>
</evidence>
<evidence type="ECO:0000259" key="10">
    <source>
        <dbReference type="Pfam" id="PF04095"/>
    </source>
</evidence>
<evidence type="ECO:0000256" key="6">
    <source>
        <dbReference type="ARBA" id="ARBA00022642"/>
    </source>
</evidence>
<comment type="similarity">
    <text evidence="2 9">Belongs to the NAPRTase family.</text>
</comment>
<comment type="pathway">
    <text evidence="1 9">Cofactor biosynthesis; NAD(+) biosynthesis; nicotinate D-ribonucleotide from nicotinate: step 1/1.</text>
</comment>
<dbReference type="RefSeq" id="WP_090866354.1">
    <property type="nucleotide sequence ID" value="NZ_FNYE01000010.1"/>
</dbReference>
<protein>
    <recommendedName>
        <fullName evidence="3 9">Nicotinate phosphoribosyltransferase</fullName>
        <ecNumber evidence="3 9">6.3.4.21</ecNumber>
    </recommendedName>
</protein>
<dbReference type="CDD" id="cd01570">
    <property type="entry name" value="NAPRTase_A"/>
    <property type="match status" value="1"/>
</dbReference>
<dbReference type="GO" id="GO:0005829">
    <property type="term" value="C:cytosol"/>
    <property type="evidence" value="ECO:0007669"/>
    <property type="project" value="TreeGrafter"/>
</dbReference>
<keyword evidence="6 9" id="KW-0662">Pyridine nucleotide biosynthesis</keyword>
<evidence type="ECO:0000256" key="7">
    <source>
        <dbReference type="ARBA" id="ARBA00022679"/>
    </source>
</evidence>
<feature type="domain" description="Nicotinate/nicotinamide phosphoribosyltransferase" evidence="10">
    <location>
        <begin position="161"/>
        <end position="280"/>
    </location>
</feature>
<name>A0A1H6YTL6_9BURK</name>
<dbReference type="InterPro" id="IPR036068">
    <property type="entry name" value="Nicotinate_pribotase-like_C"/>
</dbReference>
<comment type="PTM">
    <text evidence="9">Transiently phosphorylated on a His residue during the reaction cycle. Phosphorylation strongly increases the affinity for substrates and increases the rate of nicotinate D-ribonucleotide production. Dephosphorylation regenerates the low-affinity form of the enzyme, leading to product release.</text>
</comment>
<dbReference type="GO" id="GO:0047280">
    <property type="term" value="F:nicotinamide phosphoribosyltransferase activity"/>
    <property type="evidence" value="ECO:0007669"/>
    <property type="project" value="UniProtKB-ARBA"/>
</dbReference>
<evidence type="ECO:0000256" key="1">
    <source>
        <dbReference type="ARBA" id="ARBA00004952"/>
    </source>
</evidence>
<gene>
    <name evidence="12" type="ORF">SAMN05192539_1010116</name>
</gene>